<evidence type="ECO:0000313" key="2">
    <source>
        <dbReference type="EnsemblPlants" id="AET0Gv20128800.1"/>
    </source>
</evidence>
<feature type="chain" id="PRO_5019027010" evidence="1">
    <location>
        <begin position="35"/>
        <end position="51"/>
    </location>
</feature>
<reference evidence="3" key="2">
    <citation type="journal article" date="2017" name="Nat. Plants">
        <title>The Aegilops tauschii genome reveals multiple impacts of transposons.</title>
        <authorList>
            <person name="Zhao G."/>
            <person name="Zou C."/>
            <person name="Li K."/>
            <person name="Wang K."/>
            <person name="Li T."/>
            <person name="Gao L."/>
            <person name="Zhang X."/>
            <person name="Wang H."/>
            <person name="Yang Z."/>
            <person name="Liu X."/>
            <person name="Jiang W."/>
            <person name="Mao L."/>
            <person name="Kong X."/>
            <person name="Jiao Y."/>
            <person name="Jia J."/>
        </authorList>
    </citation>
    <scope>NUCLEOTIDE SEQUENCE [LARGE SCALE GENOMIC DNA]</scope>
    <source>
        <strain evidence="3">cv. AL8/78</strain>
    </source>
</reference>
<protein>
    <submittedName>
        <fullName evidence="2">Uncharacterized protein</fullName>
    </submittedName>
</protein>
<dbReference type="EnsemblPlants" id="AET0Gv20128800.1">
    <property type="protein sequence ID" value="AET0Gv20128800.1"/>
    <property type="gene ID" value="AET0Gv20128800"/>
</dbReference>
<keyword evidence="1" id="KW-0732">Signal</keyword>
<dbReference type="AlphaFoldDB" id="A0A452XFU1"/>
<keyword evidence="3" id="KW-1185">Reference proteome</keyword>
<reference evidence="2" key="3">
    <citation type="submission" date="2019-03" db="UniProtKB">
        <authorList>
            <consortium name="EnsemblPlants"/>
        </authorList>
    </citation>
    <scope>IDENTIFICATION</scope>
</reference>
<sequence length="51" mass="5508">TNRKTGERKNQMASPSSFLLLAVLLALVSWQATASDPSPLQDFCVADMNSP</sequence>
<reference evidence="3" key="1">
    <citation type="journal article" date="2014" name="Science">
        <title>Ancient hybridizations among the ancestral genomes of bread wheat.</title>
        <authorList>
            <consortium name="International Wheat Genome Sequencing Consortium,"/>
            <person name="Marcussen T."/>
            <person name="Sandve S.R."/>
            <person name="Heier L."/>
            <person name="Spannagl M."/>
            <person name="Pfeifer M."/>
            <person name="Jakobsen K.S."/>
            <person name="Wulff B.B."/>
            <person name="Steuernagel B."/>
            <person name="Mayer K.F."/>
            <person name="Olsen O.A."/>
        </authorList>
    </citation>
    <scope>NUCLEOTIDE SEQUENCE [LARGE SCALE GENOMIC DNA]</scope>
    <source>
        <strain evidence="3">cv. AL8/78</strain>
    </source>
</reference>
<accession>A0A452XFU1</accession>
<organism evidence="2 3">
    <name type="scientific">Aegilops tauschii subsp. strangulata</name>
    <name type="common">Goatgrass</name>
    <dbReference type="NCBI Taxonomy" id="200361"/>
    <lineage>
        <taxon>Eukaryota</taxon>
        <taxon>Viridiplantae</taxon>
        <taxon>Streptophyta</taxon>
        <taxon>Embryophyta</taxon>
        <taxon>Tracheophyta</taxon>
        <taxon>Spermatophyta</taxon>
        <taxon>Magnoliopsida</taxon>
        <taxon>Liliopsida</taxon>
        <taxon>Poales</taxon>
        <taxon>Poaceae</taxon>
        <taxon>BOP clade</taxon>
        <taxon>Pooideae</taxon>
        <taxon>Triticodae</taxon>
        <taxon>Triticeae</taxon>
        <taxon>Triticinae</taxon>
        <taxon>Aegilops</taxon>
    </lineage>
</organism>
<proteinExistence type="predicted"/>
<feature type="signal peptide" evidence="1">
    <location>
        <begin position="1"/>
        <end position="34"/>
    </location>
</feature>
<name>A0A452XFU1_AEGTS</name>
<evidence type="ECO:0000313" key="3">
    <source>
        <dbReference type="Proteomes" id="UP000015105"/>
    </source>
</evidence>
<dbReference type="Gramene" id="AET0Gv20128800.1">
    <property type="protein sequence ID" value="AET0Gv20128800.1"/>
    <property type="gene ID" value="AET0Gv20128800"/>
</dbReference>
<evidence type="ECO:0000256" key="1">
    <source>
        <dbReference type="SAM" id="SignalP"/>
    </source>
</evidence>
<dbReference type="Proteomes" id="UP000015105">
    <property type="component" value="Unassembled WGS sequence"/>
</dbReference>